<dbReference type="AlphaFoldDB" id="A0A2L1IPX2"/>
<dbReference type="Gene3D" id="3.10.28.10">
    <property type="entry name" value="Homing endonucleases"/>
    <property type="match status" value="2"/>
</dbReference>
<geneLocation type="mitochondrion" evidence="3"/>
<dbReference type="InterPro" id="IPR010896">
    <property type="entry name" value="NUMOD1"/>
</dbReference>
<dbReference type="SUPFAM" id="SSF55608">
    <property type="entry name" value="Homing endonucleases"/>
    <property type="match status" value="2"/>
</dbReference>
<dbReference type="PANTHER" id="PTHR36181">
    <property type="entry name" value="INTRON-ENCODED ENDONUCLEASE AI3-RELATED"/>
    <property type="match status" value="1"/>
</dbReference>
<protein>
    <submittedName>
        <fullName evidence="3">Double-motif LAGLIDADG homing endonuclease</fullName>
    </submittedName>
</protein>
<dbReference type="Pfam" id="PF00961">
    <property type="entry name" value="LAGLIDADG_1"/>
    <property type="match status" value="1"/>
</dbReference>
<name>A0A2L1IPX2_OPHNO</name>
<dbReference type="EMBL" id="MG020143">
    <property type="protein sequence ID" value="AVD96818.1"/>
    <property type="molecule type" value="Genomic_DNA"/>
</dbReference>
<reference evidence="3" key="1">
    <citation type="submission" date="2017-09" db="EMBL/GenBank/DDBJ databases">
        <authorList>
            <person name="Ehlers B."/>
            <person name="Leendertz F.H."/>
        </authorList>
    </citation>
    <scope>NUCLEOTIDE SEQUENCE</scope>
</reference>
<gene>
    <name evidence="3" type="primary">heg</name>
</gene>
<dbReference type="InterPro" id="IPR004860">
    <property type="entry name" value="LAGLIDADG_dom"/>
</dbReference>
<dbReference type="SMART" id="SM00497">
    <property type="entry name" value="IENR1"/>
    <property type="match status" value="1"/>
</dbReference>
<organism evidence="3">
    <name type="scientific">Ophiostoma novo-ulmi subsp. novo-ulmi</name>
    <dbReference type="NCBI Taxonomy" id="170179"/>
    <lineage>
        <taxon>Eukaryota</taxon>
        <taxon>Fungi</taxon>
        <taxon>Dikarya</taxon>
        <taxon>Ascomycota</taxon>
        <taxon>Pezizomycotina</taxon>
        <taxon>Sordariomycetes</taxon>
        <taxon>Sordariomycetidae</taxon>
        <taxon>Ophiostomatales</taxon>
        <taxon>Ophiostomataceae</taxon>
        <taxon>Ophiostoma</taxon>
    </lineage>
</organism>
<keyword evidence="3" id="KW-0496">Mitochondrion</keyword>
<sequence length="474" mass="54638">MKSLFAFNNNISFSNCHSICLIYNSLYQIKPNSSYNQAFFYNIRQSSNIHTKSNQIIGIENLKGPSSLATATDFIEWFRGFTDAEGCFHIRKNKGNSFEFRFSIGLHIDDVKVLEYIYNNLLIGKVKINTKENIATYNIIAKDEIAIIVNLFTIFSLNSTKHLNFLVFQKAFQLYLNWGSEDRDELVREIEELRLNMNSKRLDFVMPDEHKVTITPYWLLGFIEGDGSFSVKNSGKDVNFSISQKGNKDLLIAISRYLESYVWDNEINNLIKEKPELVLLKESKNFTTELKNCIYVGDSQGITCLSISNPFYLNVIIVPLLDKLSWNSKKYLDYCDWKLILVIISKGLHYTLEGLNIIEIISNQMNNNRLSTTTPEVKITSYKDKIYELLNSPSNYEIRNGKLFIISLNRFRVDKEAVSIELVDSDTLVVIESFTSISDCAKYLNIARSTVNNRALKGKIFKFEDRLVYIKSSI</sequence>
<accession>A0A2L1IPX2</accession>
<evidence type="ECO:0000259" key="2">
    <source>
        <dbReference type="Pfam" id="PF07453"/>
    </source>
</evidence>
<proteinExistence type="predicted"/>
<dbReference type="GO" id="GO:0004519">
    <property type="term" value="F:endonuclease activity"/>
    <property type="evidence" value="ECO:0007669"/>
    <property type="project" value="UniProtKB-KW"/>
</dbReference>
<dbReference type="Pfam" id="PF07453">
    <property type="entry name" value="NUMOD1"/>
    <property type="match status" value="1"/>
</dbReference>
<dbReference type="InterPro" id="IPR051289">
    <property type="entry name" value="LAGLIDADG_Endonuclease"/>
</dbReference>
<dbReference type="PANTHER" id="PTHR36181:SF2">
    <property type="entry name" value="INTRON-ENCODED ENDONUCLEASE AI3-RELATED"/>
    <property type="match status" value="1"/>
</dbReference>
<keyword evidence="3" id="KW-0378">Hydrolase</keyword>
<evidence type="ECO:0000259" key="1">
    <source>
        <dbReference type="Pfam" id="PF00961"/>
    </source>
</evidence>
<feature type="domain" description="Nuclease-associated modular DNA-binding 1" evidence="2">
    <location>
        <begin position="424"/>
        <end position="453"/>
    </location>
</feature>
<feature type="domain" description="Homing endonuclease LAGLIDADG" evidence="1">
    <location>
        <begin position="80"/>
        <end position="171"/>
    </location>
</feature>
<evidence type="ECO:0000313" key="3">
    <source>
        <dbReference type="EMBL" id="AVD96818.1"/>
    </source>
</evidence>
<keyword evidence="3" id="KW-0540">Nuclease</keyword>
<dbReference type="InterPro" id="IPR003647">
    <property type="entry name" value="Intron_nuc_1_rpt"/>
</dbReference>
<keyword evidence="3" id="KW-0255">Endonuclease</keyword>
<reference evidence="3" key="2">
    <citation type="journal article" date="2018" name="Can. J. Microbiol.">
        <title>The complete mitochondrial genome of the Dutch elm disease fungus Ophiostoma novo-ulmi subspecies novo-ulmi.</title>
        <authorList>
            <person name="Abboud G.T."/>
            <person name="Zubaer A."/>
            <person name="Wai A."/>
            <person name="Hausner G."/>
        </authorList>
    </citation>
    <scope>NUCLEOTIDE SEQUENCE</scope>
</reference>
<dbReference type="InterPro" id="IPR027434">
    <property type="entry name" value="Homing_endonucl"/>
</dbReference>
<dbReference type="GO" id="GO:0005739">
    <property type="term" value="C:mitochondrion"/>
    <property type="evidence" value="ECO:0007669"/>
    <property type="project" value="UniProtKB-ARBA"/>
</dbReference>